<dbReference type="Gene3D" id="1.10.760.10">
    <property type="entry name" value="Cytochrome c-like domain"/>
    <property type="match status" value="1"/>
</dbReference>
<comment type="subcellular location">
    <subcellularLocation>
        <location evidence="1">Membrane</location>
    </subcellularLocation>
</comment>
<dbReference type="PRINTS" id="PR00603">
    <property type="entry name" value="CYTOCHROMEC1"/>
</dbReference>
<keyword evidence="3 9" id="KW-0812">Transmembrane</keyword>
<feature type="chain" id="PRO_5045690002" evidence="10">
    <location>
        <begin position="19"/>
        <end position="217"/>
    </location>
</feature>
<evidence type="ECO:0000259" key="11">
    <source>
        <dbReference type="PROSITE" id="PS51007"/>
    </source>
</evidence>
<dbReference type="PANTHER" id="PTHR10266">
    <property type="entry name" value="CYTOCHROME C1"/>
    <property type="match status" value="1"/>
</dbReference>
<evidence type="ECO:0000313" key="12">
    <source>
        <dbReference type="EMBL" id="MEY1662636.1"/>
    </source>
</evidence>
<dbReference type="InterPro" id="IPR009056">
    <property type="entry name" value="Cyt_c-like_dom"/>
</dbReference>
<keyword evidence="5 9" id="KW-1133">Transmembrane helix</keyword>
<keyword evidence="7 9" id="KW-0472">Membrane</keyword>
<evidence type="ECO:0000256" key="9">
    <source>
        <dbReference type="SAM" id="Phobius"/>
    </source>
</evidence>
<organism evidence="12 13">
    <name type="scientific">Isoalcanivorax beigongshangi</name>
    <dbReference type="NCBI Taxonomy" id="3238810"/>
    <lineage>
        <taxon>Bacteria</taxon>
        <taxon>Pseudomonadati</taxon>
        <taxon>Pseudomonadota</taxon>
        <taxon>Gammaproteobacteria</taxon>
        <taxon>Oceanospirillales</taxon>
        <taxon>Alcanivoracaceae</taxon>
        <taxon>Isoalcanivorax</taxon>
    </lineage>
</organism>
<dbReference type="Proteomes" id="UP001562065">
    <property type="component" value="Unassembled WGS sequence"/>
</dbReference>
<dbReference type="SUPFAM" id="SSF46626">
    <property type="entry name" value="Cytochrome c"/>
    <property type="match status" value="1"/>
</dbReference>
<keyword evidence="13" id="KW-1185">Reference proteome</keyword>
<dbReference type="RefSeq" id="WP_369455866.1">
    <property type="nucleotide sequence ID" value="NZ_JBGCUO010000001.1"/>
</dbReference>
<feature type="domain" description="Cytochrome c" evidence="11">
    <location>
        <begin position="37"/>
        <end position="198"/>
    </location>
</feature>
<evidence type="ECO:0000256" key="1">
    <source>
        <dbReference type="ARBA" id="ARBA00004370"/>
    </source>
</evidence>
<protein>
    <submittedName>
        <fullName evidence="12">Cytochrome c1</fullName>
    </submittedName>
</protein>
<keyword evidence="4 8" id="KW-0479">Metal-binding</keyword>
<evidence type="ECO:0000256" key="8">
    <source>
        <dbReference type="PROSITE-ProRule" id="PRU00433"/>
    </source>
</evidence>
<dbReference type="Gene3D" id="1.20.5.100">
    <property type="entry name" value="Cytochrome c1, transmembrane anchor, C-terminal"/>
    <property type="match status" value="1"/>
</dbReference>
<feature type="signal peptide" evidence="10">
    <location>
        <begin position="1"/>
        <end position="18"/>
    </location>
</feature>
<evidence type="ECO:0000256" key="6">
    <source>
        <dbReference type="ARBA" id="ARBA00023004"/>
    </source>
</evidence>
<keyword evidence="10" id="KW-0732">Signal</keyword>
<evidence type="ECO:0000256" key="7">
    <source>
        <dbReference type="ARBA" id="ARBA00023136"/>
    </source>
</evidence>
<keyword evidence="6 8" id="KW-0408">Iron</keyword>
<dbReference type="EMBL" id="JBGCUO010000001">
    <property type="protein sequence ID" value="MEY1662636.1"/>
    <property type="molecule type" value="Genomic_DNA"/>
</dbReference>
<dbReference type="InterPro" id="IPR036909">
    <property type="entry name" value="Cyt_c-like_dom_sf"/>
</dbReference>
<dbReference type="InterPro" id="IPR002326">
    <property type="entry name" value="Cyt_c1"/>
</dbReference>
<gene>
    <name evidence="12" type="ORF">AB5I84_10800</name>
</gene>
<comment type="caution">
    <text evidence="12">The sequence shown here is derived from an EMBL/GenBank/DDBJ whole genome shotgun (WGS) entry which is preliminary data.</text>
</comment>
<accession>A0ABV4AKQ6</accession>
<evidence type="ECO:0000256" key="2">
    <source>
        <dbReference type="ARBA" id="ARBA00022617"/>
    </source>
</evidence>
<proteinExistence type="predicted"/>
<evidence type="ECO:0000313" key="13">
    <source>
        <dbReference type="Proteomes" id="UP001562065"/>
    </source>
</evidence>
<dbReference type="Pfam" id="PF02167">
    <property type="entry name" value="Cytochrom_C1"/>
    <property type="match status" value="1"/>
</dbReference>
<reference evidence="12 13" key="1">
    <citation type="submission" date="2024-07" db="EMBL/GenBank/DDBJ databases">
        <authorList>
            <person name="Ren Q."/>
        </authorList>
    </citation>
    <scope>NUCLEOTIDE SEQUENCE [LARGE SCALE GENOMIC DNA]</scope>
    <source>
        <strain evidence="12 13">REN37</strain>
    </source>
</reference>
<keyword evidence="2 8" id="KW-0349">Heme</keyword>
<dbReference type="PROSITE" id="PS51007">
    <property type="entry name" value="CYTC"/>
    <property type="match status" value="1"/>
</dbReference>
<name>A0ABV4AKQ6_9GAMM</name>
<sequence>MKKLVAVLLSCLPLIAFAAGGANEHVVRAPLNLQDQVSKQRGAQLFVNNCMGCHSLQYQRYSRMADDLGIPREMMMEHLNFTTEQAGDQMLNAMSKKEAAAWFGTAPPDLTMVTRLRSPDWLYSYLLGFYKDESRPFGYNNHVFPSVGMPHVMARMQESVSEDEFKQAMLDITHFLAYTAEPARQDREQLGIYVLLFLAILLIPVYLLKKEYWKDVK</sequence>
<evidence type="ECO:0000256" key="3">
    <source>
        <dbReference type="ARBA" id="ARBA00022692"/>
    </source>
</evidence>
<feature type="transmembrane region" description="Helical" evidence="9">
    <location>
        <begin position="190"/>
        <end position="208"/>
    </location>
</feature>
<evidence type="ECO:0000256" key="10">
    <source>
        <dbReference type="SAM" id="SignalP"/>
    </source>
</evidence>
<dbReference type="PANTHER" id="PTHR10266:SF3">
    <property type="entry name" value="CYTOCHROME C1, HEME PROTEIN, MITOCHONDRIAL"/>
    <property type="match status" value="1"/>
</dbReference>
<evidence type="ECO:0000256" key="5">
    <source>
        <dbReference type="ARBA" id="ARBA00022989"/>
    </source>
</evidence>
<evidence type="ECO:0000256" key="4">
    <source>
        <dbReference type="ARBA" id="ARBA00022723"/>
    </source>
</evidence>